<dbReference type="Pfam" id="PF13487">
    <property type="entry name" value="HD_5"/>
    <property type="match status" value="1"/>
</dbReference>
<dbReference type="Proteomes" id="UP000807785">
    <property type="component" value="Unassembled WGS sequence"/>
</dbReference>
<dbReference type="InterPro" id="IPR052020">
    <property type="entry name" value="Cyclic_di-GMP/3'3'-cGAMP_PDE"/>
</dbReference>
<dbReference type="PANTHER" id="PTHR45228:SF1">
    <property type="entry name" value="CYCLIC DI-GMP PHOSPHODIESTERASE TM_0186"/>
    <property type="match status" value="1"/>
</dbReference>
<dbReference type="EMBL" id="JADJEV010000004">
    <property type="protein sequence ID" value="MBK6974770.1"/>
    <property type="molecule type" value="Genomic_DNA"/>
</dbReference>
<proteinExistence type="predicted"/>
<accession>A0A9D7HVN8</accession>
<comment type="caution">
    <text evidence="2">The sequence shown here is derived from an EMBL/GenBank/DDBJ whole genome shotgun (WGS) entry which is preliminary data.</text>
</comment>
<name>A0A9D7HVN8_9PROT</name>
<dbReference type="InterPro" id="IPR037522">
    <property type="entry name" value="HD_GYP_dom"/>
</dbReference>
<reference evidence="2" key="1">
    <citation type="submission" date="2020-10" db="EMBL/GenBank/DDBJ databases">
        <title>Connecting structure to function with the recovery of over 1000 high-quality activated sludge metagenome-assembled genomes encoding full-length rRNA genes using long-read sequencing.</title>
        <authorList>
            <person name="Singleton C.M."/>
            <person name="Petriglieri F."/>
            <person name="Kristensen J.M."/>
            <person name="Kirkegaard R.H."/>
            <person name="Michaelsen T.Y."/>
            <person name="Andersen M.H."/>
            <person name="Karst S.M."/>
            <person name="Dueholm M.S."/>
            <person name="Nielsen P.H."/>
            <person name="Albertsen M."/>
        </authorList>
    </citation>
    <scope>NUCLEOTIDE SEQUENCE</scope>
    <source>
        <strain evidence="2">Bjer_18-Q3-R1-45_BAT3C.347</strain>
    </source>
</reference>
<dbReference type="Gene3D" id="1.10.3210.10">
    <property type="entry name" value="Hypothetical protein af1432"/>
    <property type="match status" value="1"/>
</dbReference>
<dbReference type="SUPFAM" id="SSF109604">
    <property type="entry name" value="HD-domain/PDEase-like"/>
    <property type="match status" value="1"/>
</dbReference>
<evidence type="ECO:0000313" key="3">
    <source>
        <dbReference type="Proteomes" id="UP000807785"/>
    </source>
</evidence>
<dbReference type="PANTHER" id="PTHR45228">
    <property type="entry name" value="CYCLIC DI-GMP PHOSPHODIESTERASE TM_0186-RELATED"/>
    <property type="match status" value="1"/>
</dbReference>
<sequence length="309" mass="33941">MNGYEHCSAEVPHNPSTEIAALKGENQLLRCINNALVQELEATRNQIGPADQSFGAARQAASDRLSAIQHLIMAAEFKDHDTGAHLVRTGYFAARLSPMCGCDAEYAGQIFVASTMHDVGKIWIPACILKKRGALDREERQIMQRHAEYGAMLLSGLDIPVLEVAAQIAHCHHEHFDGTGYPRGLKGDQIPLSGRIVAVIDVFDALVMDRAYRRAMPVENALQINRTGRGKKFDPDVVDAFLSVADEILVLCDHINDDKSLAGLQWPGCETTLQPFAFYDRPLRSLPYTDTALASWTEGAPPATLHDVN</sequence>
<dbReference type="InterPro" id="IPR003607">
    <property type="entry name" value="HD/PDEase_dom"/>
</dbReference>
<dbReference type="SMART" id="SM00471">
    <property type="entry name" value="HDc"/>
    <property type="match status" value="1"/>
</dbReference>
<evidence type="ECO:0000313" key="2">
    <source>
        <dbReference type="EMBL" id="MBK6974770.1"/>
    </source>
</evidence>
<dbReference type="GO" id="GO:0008081">
    <property type="term" value="F:phosphoric diester hydrolase activity"/>
    <property type="evidence" value="ECO:0007669"/>
    <property type="project" value="UniProtKB-ARBA"/>
</dbReference>
<protein>
    <submittedName>
        <fullName evidence="2">HD domain-containing protein</fullName>
    </submittedName>
</protein>
<organism evidence="2 3">
    <name type="scientific">Candidatus Methylophosphatis roskildensis</name>
    <dbReference type="NCBI Taxonomy" id="2899263"/>
    <lineage>
        <taxon>Bacteria</taxon>
        <taxon>Pseudomonadati</taxon>
        <taxon>Pseudomonadota</taxon>
        <taxon>Betaproteobacteria</taxon>
        <taxon>Nitrosomonadales</taxon>
        <taxon>Sterolibacteriaceae</taxon>
        <taxon>Candidatus Methylophosphatis</taxon>
    </lineage>
</organism>
<dbReference type="CDD" id="cd00077">
    <property type="entry name" value="HDc"/>
    <property type="match status" value="1"/>
</dbReference>
<evidence type="ECO:0000259" key="1">
    <source>
        <dbReference type="PROSITE" id="PS51832"/>
    </source>
</evidence>
<feature type="domain" description="HD-GYP" evidence="1">
    <location>
        <begin position="60"/>
        <end position="257"/>
    </location>
</feature>
<dbReference type="AlphaFoldDB" id="A0A9D7HVN8"/>
<gene>
    <name evidence="2" type="ORF">IPH26_18155</name>
</gene>
<dbReference type="PROSITE" id="PS51832">
    <property type="entry name" value="HD_GYP"/>
    <property type="match status" value="1"/>
</dbReference>